<dbReference type="PANTHER" id="PTHR33184">
    <property type="entry name" value="PROTEIN TAPETUM DETERMINANT 1-LIKE-RELATED"/>
    <property type="match status" value="1"/>
</dbReference>
<dbReference type="EMBL" id="JARBHA010000015">
    <property type="protein sequence ID" value="KAJ9680446.1"/>
    <property type="molecule type" value="Genomic_DNA"/>
</dbReference>
<protein>
    <submittedName>
        <fullName evidence="2">Uncharacterized protein</fullName>
    </submittedName>
</protein>
<dbReference type="PANTHER" id="PTHR33184:SF2">
    <property type="entry name" value="APPLE DOMAIN-CONTAINING PROTEIN"/>
    <property type="match status" value="1"/>
</dbReference>
<dbReference type="Pfam" id="PF24068">
    <property type="entry name" value="TPD1_C"/>
    <property type="match status" value="1"/>
</dbReference>
<reference evidence="2 3" key="1">
    <citation type="journal article" date="2023" name="BMC Biotechnol.">
        <title>Vitis rotundifolia cv Carlos genome sequencing.</title>
        <authorList>
            <person name="Huff M."/>
            <person name="Hulse-Kemp A."/>
            <person name="Scheffler B."/>
            <person name="Youngblood R."/>
            <person name="Simpson S."/>
            <person name="Babiker E."/>
            <person name="Staton M."/>
        </authorList>
    </citation>
    <scope>NUCLEOTIDE SEQUENCE [LARGE SCALE GENOMIC DNA]</scope>
    <source>
        <tissue evidence="2">Leaf</tissue>
    </source>
</reference>
<dbReference type="InterPro" id="IPR040361">
    <property type="entry name" value="TPD1"/>
</dbReference>
<keyword evidence="1" id="KW-0732">Signal</keyword>
<gene>
    <name evidence="2" type="ORF">PVL29_019697</name>
</gene>
<dbReference type="Proteomes" id="UP001168098">
    <property type="component" value="Unassembled WGS sequence"/>
</dbReference>
<evidence type="ECO:0000256" key="1">
    <source>
        <dbReference type="ARBA" id="ARBA00022729"/>
    </source>
</evidence>
<dbReference type="GO" id="GO:0001709">
    <property type="term" value="P:cell fate determination"/>
    <property type="evidence" value="ECO:0007669"/>
    <property type="project" value="TreeGrafter"/>
</dbReference>
<comment type="caution">
    <text evidence="2">The sequence shown here is derived from an EMBL/GenBank/DDBJ whole genome shotgun (WGS) entry which is preliminary data.</text>
</comment>
<evidence type="ECO:0000313" key="2">
    <source>
        <dbReference type="EMBL" id="KAJ9680446.1"/>
    </source>
</evidence>
<proteinExistence type="predicted"/>
<dbReference type="AlphaFoldDB" id="A0AA38Z143"/>
<keyword evidence="3" id="KW-1185">Reference proteome</keyword>
<accession>A0AA38Z143</accession>
<sequence length="158" mass="17916">MLKVSPISCLQQEAGSQKLPDWENNSIFKTQKNPIVTFFHGHDNQNSIATVIKPAQVYSNSRKDISILQIRDSSSGIPQYIVRIVNACVSGYAPSDIHLHCGWFASARIVNPRIFERLFYNDCLVNGGKPLKTNQIIRFTYSNSLMYPLAFKSAKFCW</sequence>
<evidence type="ECO:0000313" key="3">
    <source>
        <dbReference type="Proteomes" id="UP001168098"/>
    </source>
</evidence>
<organism evidence="2 3">
    <name type="scientific">Vitis rotundifolia</name>
    <name type="common">Muscadine grape</name>
    <dbReference type="NCBI Taxonomy" id="103349"/>
    <lineage>
        <taxon>Eukaryota</taxon>
        <taxon>Viridiplantae</taxon>
        <taxon>Streptophyta</taxon>
        <taxon>Embryophyta</taxon>
        <taxon>Tracheophyta</taxon>
        <taxon>Spermatophyta</taxon>
        <taxon>Magnoliopsida</taxon>
        <taxon>eudicotyledons</taxon>
        <taxon>Gunneridae</taxon>
        <taxon>Pentapetalae</taxon>
        <taxon>rosids</taxon>
        <taxon>Vitales</taxon>
        <taxon>Vitaceae</taxon>
        <taxon>Viteae</taxon>
        <taxon>Vitis</taxon>
    </lineage>
</organism>
<name>A0AA38Z143_VITRO</name>